<evidence type="ECO:0000256" key="1">
    <source>
        <dbReference type="SAM" id="MobiDB-lite"/>
    </source>
</evidence>
<reference evidence="2 3" key="2">
    <citation type="submission" date="2016-12" db="EMBL/GenBank/DDBJ databases">
        <title>Draft Genome Sequence of Cystobacter ferrugineus Strain Cbfe23.</title>
        <authorList>
            <person name="Akbar S."/>
            <person name="Dowd S.E."/>
            <person name="Stevens D.C."/>
        </authorList>
    </citation>
    <scope>NUCLEOTIDE SEQUENCE [LARGE SCALE GENOMIC DNA]</scope>
    <source>
        <strain evidence="2 3">Cbfe23</strain>
    </source>
</reference>
<dbReference type="Proteomes" id="UP000182229">
    <property type="component" value="Unassembled WGS sequence"/>
</dbReference>
<keyword evidence="3" id="KW-1185">Reference proteome</keyword>
<accession>A0A1L9AUS9</accession>
<dbReference type="AlphaFoldDB" id="A0A1L9AUS9"/>
<organism evidence="2 3">
    <name type="scientific">Cystobacter ferrugineus</name>
    <dbReference type="NCBI Taxonomy" id="83449"/>
    <lineage>
        <taxon>Bacteria</taxon>
        <taxon>Pseudomonadati</taxon>
        <taxon>Myxococcota</taxon>
        <taxon>Myxococcia</taxon>
        <taxon>Myxococcales</taxon>
        <taxon>Cystobacterineae</taxon>
        <taxon>Archangiaceae</taxon>
        <taxon>Cystobacter</taxon>
    </lineage>
</organism>
<gene>
    <name evidence="2" type="ORF">BON30_46985</name>
</gene>
<proteinExistence type="predicted"/>
<sequence length="101" mass="10627">MPNRCLGTDIVPVGDQFGEQVGNPITEKLLVSARPKALVTETETTGLVPLLRQSGAVQLTRLSVAVVKGVPMEPVFARQEKVSAEPSGSLATASKVTCWPA</sequence>
<evidence type="ECO:0000313" key="2">
    <source>
        <dbReference type="EMBL" id="OJH33768.1"/>
    </source>
</evidence>
<name>A0A1L9AUS9_9BACT</name>
<comment type="caution">
    <text evidence="2">The sequence shown here is derived from an EMBL/GenBank/DDBJ whole genome shotgun (WGS) entry which is preliminary data.</text>
</comment>
<evidence type="ECO:0000313" key="3">
    <source>
        <dbReference type="Proteomes" id="UP000182229"/>
    </source>
</evidence>
<reference evidence="3" key="1">
    <citation type="submission" date="2016-11" db="EMBL/GenBank/DDBJ databases">
        <authorList>
            <person name="Shukria A."/>
            <person name="Stevens D.C."/>
        </authorList>
    </citation>
    <scope>NUCLEOTIDE SEQUENCE [LARGE SCALE GENOMIC DNA]</scope>
    <source>
        <strain evidence="3">Cbfe23</strain>
    </source>
</reference>
<dbReference type="EMBL" id="MPIN01000028">
    <property type="protein sequence ID" value="OJH33768.1"/>
    <property type="molecule type" value="Genomic_DNA"/>
</dbReference>
<feature type="region of interest" description="Disordered" evidence="1">
    <location>
        <begin position="81"/>
        <end position="101"/>
    </location>
</feature>
<protein>
    <submittedName>
        <fullName evidence="2">Uncharacterized protein</fullName>
    </submittedName>
</protein>